<gene>
    <name evidence="2" type="ORF">METZ01_LOCUS280384</name>
</gene>
<dbReference type="EMBL" id="UINC01082611">
    <property type="protein sequence ID" value="SVC27530.1"/>
    <property type="molecule type" value="Genomic_DNA"/>
</dbReference>
<keyword evidence="1" id="KW-0812">Transmembrane</keyword>
<dbReference type="InterPro" id="IPR049500">
    <property type="entry name" value="Peptidase_M50B-like"/>
</dbReference>
<accession>A0A382KST4</accession>
<feature type="transmembrane region" description="Helical" evidence="1">
    <location>
        <begin position="138"/>
        <end position="157"/>
    </location>
</feature>
<feature type="transmembrane region" description="Helical" evidence="1">
    <location>
        <begin position="208"/>
        <end position="228"/>
    </location>
</feature>
<feature type="transmembrane region" description="Helical" evidence="1">
    <location>
        <begin position="21"/>
        <end position="42"/>
    </location>
</feature>
<organism evidence="2">
    <name type="scientific">marine metagenome</name>
    <dbReference type="NCBI Taxonomy" id="408172"/>
    <lineage>
        <taxon>unclassified sequences</taxon>
        <taxon>metagenomes</taxon>
        <taxon>ecological metagenomes</taxon>
    </lineage>
</organism>
<sequence length="245" mass="26471">MTNKSSKWAEIKSGLNVKIMAIYGGIILLDHVFWNTIIIYPLKILTVFFHELSHALAAIVTGGKVLEIVLVPEQGGHCLIAGGNGFLVSSAGYLGSLIWGGIILVSAANSKRDKQIMIALGAILIAVSFIWIRPFISFGFIFCIILGGTMIAAGKYLPTKVNDWVLRTVGLTSCLYATLDVKDDTIDRNLRQSDAGRLAEITGMPSLFWGYFWMALAIVGTVCFILLASMAQEKAKVKTGGISPS</sequence>
<keyword evidence="1" id="KW-1133">Transmembrane helix</keyword>
<evidence type="ECO:0000256" key="1">
    <source>
        <dbReference type="SAM" id="Phobius"/>
    </source>
</evidence>
<dbReference type="Pfam" id="PF13398">
    <property type="entry name" value="Peptidase_M50B"/>
    <property type="match status" value="1"/>
</dbReference>
<dbReference type="PANTHER" id="PTHR33979">
    <property type="entry name" value="OS02G0221600 PROTEIN"/>
    <property type="match status" value="1"/>
</dbReference>
<dbReference type="AlphaFoldDB" id="A0A382KST4"/>
<feature type="transmembrane region" description="Helical" evidence="1">
    <location>
        <begin position="91"/>
        <end position="109"/>
    </location>
</feature>
<dbReference type="PANTHER" id="PTHR33979:SF2">
    <property type="entry name" value="PEPTIDASE M50B-LIKE-DOMAIN-CONTAINING PROTEIN"/>
    <property type="match status" value="1"/>
</dbReference>
<name>A0A382KST4_9ZZZZ</name>
<evidence type="ECO:0000313" key="2">
    <source>
        <dbReference type="EMBL" id="SVC27530.1"/>
    </source>
</evidence>
<proteinExistence type="predicted"/>
<protein>
    <submittedName>
        <fullName evidence="2">Uncharacterized protein</fullName>
    </submittedName>
</protein>
<keyword evidence="1" id="KW-0472">Membrane</keyword>
<reference evidence="2" key="1">
    <citation type="submission" date="2018-05" db="EMBL/GenBank/DDBJ databases">
        <authorList>
            <person name="Lanie J.A."/>
            <person name="Ng W.-L."/>
            <person name="Kazmierczak K.M."/>
            <person name="Andrzejewski T.M."/>
            <person name="Davidsen T.M."/>
            <person name="Wayne K.J."/>
            <person name="Tettelin H."/>
            <person name="Glass J.I."/>
            <person name="Rusch D."/>
            <person name="Podicherti R."/>
            <person name="Tsui H.-C.T."/>
            <person name="Winkler M.E."/>
        </authorList>
    </citation>
    <scope>NUCLEOTIDE SEQUENCE</scope>
</reference>